<comment type="caution">
    <text evidence="2">The sequence shown here is derived from an EMBL/GenBank/DDBJ whole genome shotgun (WGS) entry which is preliminary data.</text>
</comment>
<dbReference type="Pfam" id="PF26624">
    <property type="entry name" value="DUF8200"/>
    <property type="match status" value="1"/>
</dbReference>
<accession>A0A7Y0BTX3</accession>
<name>A0A7Y0BTX3_9SPHN</name>
<sequence>MLALAGTAFSFGVTATPSHAAASYYSVTLASPLTAPKRFINGETPWACAGTECSAPRDTSRAEVVCARLVKKVGPVARFATPEGELAADDLTKCNGGK</sequence>
<feature type="chain" id="PRO_5031307100" evidence="1">
    <location>
        <begin position="21"/>
        <end position="98"/>
    </location>
</feature>
<reference evidence="2 3" key="1">
    <citation type="submission" date="2020-04" db="EMBL/GenBank/DDBJ databases">
        <title>Novosphingobium sp. TW-4 isolated from soil.</title>
        <authorList>
            <person name="Dahal R.H."/>
            <person name="Chaudhary D.K."/>
        </authorList>
    </citation>
    <scope>NUCLEOTIDE SEQUENCE [LARGE SCALE GENOMIC DNA]</scope>
    <source>
        <strain evidence="2 3">TW-4</strain>
    </source>
</reference>
<organism evidence="2 3">
    <name type="scientific">Novosphingobium olei</name>
    <dbReference type="NCBI Taxonomy" id="2728851"/>
    <lineage>
        <taxon>Bacteria</taxon>
        <taxon>Pseudomonadati</taxon>
        <taxon>Pseudomonadota</taxon>
        <taxon>Alphaproteobacteria</taxon>
        <taxon>Sphingomonadales</taxon>
        <taxon>Sphingomonadaceae</taxon>
        <taxon>Novosphingobium</taxon>
    </lineage>
</organism>
<dbReference type="NCBIfam" id="NF047636">
    <property type="entry name" value="CC_3452_fam"/>
    <property type="match status" value="1"/>
</dbReference>
<proteinExistence type="predicted"/>
<protein>
    <submittedName>
        <fullName evidence="2">Uncharacterized protein</fullName>
    </submittedName>
</protein>
<dbReference type="AlphaFoldDB" id="A0A7Y0BTX3"/>
<evidence type="ECO:0000313" key="2">
    <source>
        <dbReference type="EMBL" id="NML95806.1"/>
    </source>
</evidence>
<dbReference type="EMBL" id="JABBGM010000013">
    <property type="protein sequence ID" value="NML95806.1"/>
    <property type="molecule type" value="Genomic_DNA"/>
</dbReference>
<gene>
    <name evidence="2" type="ORF">HHL27_19205</name>
</gene>
<keyword evidence="3" id="KW-1185">Reference proteome</keyword>
<feature type="signal peptide" evidence="1">
    <location>
        <begin position="1"/>
        <end position="20"/>
    </location>
</feature>
<keyword evidence="1" id="KW-0732">Signal</keyword>
<evidence type="ECO:0000313" key="3">
    <source>
        <dbReference type="Proteomes" id="UP000583556"/>
    </source>
</evidence>
<dbReference type="InterPro" id="IPR058513">
    <property type="entry name" value="DUF8200"/>
</dbReference>
<evidence type="ECO:0000256" key="1">
    <source>
        <dbReference type="SAM" id="SignalP"/>
    </source>
</evidence>
<dbReference type="InterPro" id="IPR058067">
    <property type="entry name" value="CC_3452-like"/>
</dbReference>
<dbReference type="Proteomes" id="UP000583556">
    <property type="component" value="Unassembled WGS sequence"/>
</dbReference>